<dbReference type="RefSeq" id="XP_003282970.1">
    <property type="nucleotide sequence ID" value="XM_003282922.1"/>
</dbReference>
<feature type="compositionally biased region" description="Polar residues" evidence="1">
    <location>
        <begin position="38"/>
        <end position="48"/>
    </location>
</feature>
<dbReference type="InParanoid" id="F0Z6D2"/>
<dbReference type="GeneID" id="10503491"/>
<evidence type="ECO:0000313" key="2">
    <source>
        <dbReference type="EMBL" id="EGC40423.1"/>
    </source>
</evidence>
<evidence type="ECO:0000313" key="3">
    <source>
        <dbReference type="Proteomes" id="UP000001064"/>
    </source>
</evidence>
<reference evidence="3" key="1">
    <citation type="journal article" date="2011" name="Genome Biol.">
        <title>Comparative genomics of the social amoebae Dictyostelium discoideum and Dictyostelium purpureum.</title>
        <authorList>
            <consortium name="US DOE Joint Genome Institute (JGI-PGF)"/>
            <person name="Sucgang R."/>
            <person name="Kuo A."/>
            <person name="Tian X."/>
            <person name="Salerno W."/>
            <person name="Parikh A."/>
            <person name="Feasley C.L."/>
            <person name="Dalin E."/>
            <person name="Tu H."/>
            <person name="Huang E."/>
            <person name="Barry K."/>
            <person name="Lindquist E."/>
            <person name="Shapiro H."/>
            <person name="Bruce D."/>
            <person name="Schmutz J."/>
            <person name="Salamov A."/>
            <person name="Fey P."/>
            <person name="Gaudet P."/>
            <person name="Anjard C."/>
            <person name="Babu M.M."/>
            <person name="Basu S."/>
            <person name="Bushmanova Y."/>
            <person name="van der Wel H."/>
            <person name="Katoh-Kurasawa M."/>
            <person name="Dinh C."/>
            <person name="Coutinho P.M."/>
            <person name="Saito T."/>
            <person name="Elias M."/>
            <person name="Schaap P."/>
            <person name="Kay R.R."/>
            <person name="Henrissat B."/>
            <person name="Eichinger L."/>
            <person name="Rivero F."/>
            <person name="Putnam N.H."/>
            <person name="West C.M."/>
            <person name="Loomis W.F."/>
            <person name="Chisholm R.L."/>
            <person name="Shaulsky G."/>
            <person name="Strassmann J.E."/>
            <person name="Queller D.C."/>
            <person name="Kuspa A."/>
            <person name="Grigoriev I.V."/>
        </authorList>
    </citation>
    <scope>NUCLEOTIDE SEQUENCE [LARGE SCALE GENOMIC DNA]</scope>
    <source>
        <strain evidence="3">QSDP1</strain>
    </source>
</reference>
<name>F0Z6D2_DICPU</name>
<dbReference type="KEGG" id="dpp:DICPUDRAFT_146595"/>
<proteinExistence type="predicted"/>
<gene>
    <name evidence="2" type="ORF">DICPUDRAFT_146595</name>
</gene>
<protein>
    <submittedName>
        <fullName evidence="2">Uncharacterized protein</fullName>
    </submittedName>
</protein>
<dbReference type="Proteomes" id="UP000001064">
    <property type="component" value="Unassembled WGS sequence"/>
</dbReference>
<keyword evidence="3" id="KW-1185">Reference proteome</keyword>
<dbReference type="VEuPathDB" id="AmoebaDB:DICPUDRAFT_146595"/>
<evidence type="ECO:0000256" key="1">
    <source>
        <dbReference type="SAM" id="MobiDB-lite"/>
    </source>
</evidence>
<feature type="region of interest" description="Disordered" evidence="1">
    <location>
        <begin position="23"/>
        <end position="52"/>
    </location>
</feature>
<sequence>MISVWIKSSKSFNPSEQLCKPVTNVNTSSQSVKEDTTNSEAQTYTDQPTKAPPIIPLIFKK</sequence>
<organism evidence="2 3">
    <name type="scientific">Dictyostelium purpureum</name>
    <name type="common">Slime mold</name>
    <dbReference type="NCBI Taxonomy" id="5786"/>
    <lineage>
        <taxon>Eukaryota</taxon>
        <taxon>Amoebozoa</taxon>
        <taxon>Evosea</taxon>
        <taxon>Eumycetozoa</taxon>
        <taxon>Dictyostelia</taxon>
        <taxon>Dictyosteliales</taxon>
        <taxon>Dictyosteliaceae</taxon>
        <taxon>Dictyostelium</taxon>
    </lineage>
</organism>
<accession>F0Z6D2</accession>
<dbReference type="EMBL" id="GL870942">
    <property type="protein sequence ID" value="EGC40423.1"/>
    <property type="molecule type" value="Genomic_DNA"/>
</dbReference>
<dbReference type="AlphaFoldDB" id="F0Z6D2"/>